<name>A0A1H7ZHD7_9BACT</name>
<dbReference type="AlphaFoldDB" id="A0A1H7ZHD7"/>
<protein>
    <submittedName>
        <fullName evidence="2">Uncharacterized protein</fullName>
    </submittedName>
</protein>
<keyword evidence="3" id="KW-1185">Reference proteome</keyword>
<feature type="signal peptide" evidence="1">
    <location>
        <begin position="1"/>
        <end position="21"/>
    </location>
</feature>
<dbReference type="EMBL" id="FOBB01000005">
    <property type="protein sequence ID" value="SEM56958.1"/>
    <property type="molecule type" value="Genomic_DNA"/>
</dbReference>
<reference evidence="2 3" key="1">
    <citation type="submission" date="2016-10" db="EMBL/GenBank/DDBJ databases">
        <authorList>
            <person name="de Groot N.N."/>
        </authorList>
    </citation>
    <scope>NUCLEOTIDE SEQUENCE [LARGE SCALE GENOMIC DNA]</scope>
    <source>
        <strain evidence="2 3">DSM 21039</strain>
    </source>
</reference>
<dbReference type="PROSITE" id="PS51257">
    <property type="entry name" value="PROKAR_LIPOPROTEIN"/>
    <property type="match status" value="1"/>
</dbReference>
<dbReference type="OrthoDB" id="1123393at2"/>
<evidence type="ECO:0000313" key="3">
    <source>
        <dbReference type="Proteomes" id="UP000198984"/>
    </source>
</evidence>
<dbReference type="STRING" id="573321.SAMN04488505_10567"/>
<proteinExistence type="predicted"/>
<sequence length="105" mass="11735">MKLRIYIAAFCLAAFAYSCSATNQINTRDCRYEGIVMDMRGLDGCGLMIVLNDSAHTRLQPLAIIDTSFHLQPGQRVRVNYTELRGQMSACMSGKLVRIDCIKAQ</sequence>
<accession>A0A1H7ZHD7</accession>
<organism evidence="2 3">
    <name type="scientific">Chitinophaga rupis</name>
    <dbReference type="NCBI Taxonomy" id="573321"/>
    <lineage>
        <taxon>Bacteria</taxon>
        <taxon>Pseudomonadati</taxon>
        <taxon>Bacteroidota</taxon>
        <taxon>Chitinophagia</taxon>
        <taxon>Chitinophagales</taxon>
        <taxon>Chitinophagaceae</taxon>
        <taxon>Chitinophaga</taxon>
    </lineage>
</organism>
<evidence type="ECO:0000313" key="2">
    <source>
        <dbReference type="EMBL" id="SEM56958.1"/>
    </source>
</evidence>
<feature type="chain" id="PRO_5011657261" evidence="1">
    <location>
        <begin position="22"/>
        <end position="105"/>
    </location>
</feature>
<evidence type="ECO:0000256" key="1">
    <source>
        <dbReference type="SAM" id="SignalP"/>
    </source>
</evidence>
<keyword evidence="1" id="KW-0732">Signal</keyword>
<gene>
    <name evidence="2" type="ORF">SAMN04488505_10567</name>
</gene>
<dbReference type="Proteomes" id="UP000198984">
    <property type="component" value="Unassembled WGS sequence"/>
</dbReference>
<dbReference type="RefSeq" id="WP_089916014.1">
    <property type="nucleotide sequence ID" value="NZ_FOBB01000005.1"/>
</dbReference>